<feature type="region of interest" description="Disordered" evidence="1">
    <location>
        <begin position="130"/>
        <end position="161"/>
    </location>
</feature>
<evidence type="ECO:0000313" key="2">
    <source>
        <dbReference type="EMBL" id="TKS10770.1"/>
    </source>
</evidence>
<accession>A0A4U5QJA8</accession>
<proteinExistence type="predicted"/>
<protein>
    <recommendedName>
        <fullName evidence="3">OVATE domain-containing protein</fullName>
    </recommendedName>
</protein>
<evidence type="ECO:0000256" key="1">
    <source>
        <dbReference type="SAM" id="MobiDB-lite"/>
    </source>
</evidence>
<dbReference type="AlphaFoldDB" id="A0A4U5QJA8"/>
<dbReference type="EMBL" id="RCHU01000224">
    <property type="protein sequence ID" value="TKS10770.1"/>
    <property type="molecule type" value="Genomic_DNA"/>
</dbReference>
<name>A0A4U5QJA8_POPAL</name>
<sequence length="244" mass="27949">MLLGNSLCTTKKFFQKTVQRFKSFLSGDHYQKLPKTPARSNPRPPFTGGIDMKAQTNFVNSKDSDNLYKDFTGRRDDTDKEKPKRDEKKTASAPSSSSAKQVRDQDLLNSGFMNLSKATAVKNYQYLQRRDQDYTTDDPNNEIKSSYARKRSPLLDDNSSSEHIKCEGRSFLVAQKLKELEMMDVSNVEHVLDVEEVLHYYSRLTCPAYLDIVDKFFMDMYAEFIAPTANPRGVNSRPGLRSVR</sequence>
<evidence type="ECO:0008006" key="3">
    <source>
        <dbReference type="Google" id="ProtNLM"/>
    </source>
</evidence>
<dbReference type="STRING" id="43335.A0A4U5QJA8"/>
<comment type="caution">
    <text evidence="2">The sequence shown here is derived from an EMBL/GenBank/DDBJ whole genome shotgun (WGS) entry which is preliminary data.</text>
</comment>
<dbReference type="PANTHER" id="PTHR35461:SF3">
    <property type="entry name" value="OVATE DOMAIN-CONTAINING PROTEIN"/>
    <property type="match status" value="1"/>
</dbReference>
<reference evidence="2" key="1">
    <citation type="submission" date="2018-10" db="EMBL/GenBank/DDBJ databases">
        <title>Population genomic analysis revealed the cold adaptation of white poplar.</title>
        <authorList>
            <person name="Liu Y.-J."/>
        </authorList>
    </citation>
    <scope>NUCLEOTIDE SEQUENCE [LARGE SCALE GENOMIC DNA]</scope>
    <source>
        <strain evidence="2">PAL-ZL1</strain>
    </source>
</reference>
<feature type="compositionally biased region" description="Basic and acidic residues" evidence="1">
    <location>
        <begin position="62"/>
        <end position="90"/>
    </location>
</feature>
<feature type="region of interest" description="Disordered" evidence="1">
    <location>
        <begin position="30"/>
        <end position="104"/>
    </location>
</feature>
<organism evidence="2">
    <name type="scientific">Populus alba</name>
    <name type="common">White poplar</name>
    <dbReference type="NCBI Taxonomy" id="43335"/>
    <lineage>
        <taxon>Eukaryota</taxon>
        <taxon>Viridiplantae</taxon>
        <taxon>Streptophyta</taxon>
        <taxon>Embryophyta</taxon>
        <taxon>Tracheophyta</taxon>
        <taxon>Spermatophyta</taxon>
        <taxon>Magnoliopsida</taxon>
        <taxon>eudicotyledons</taxon>
        <taxon>Gunneridae</taxon>
        <taxon>Pentapetalae</taxon>
        <taxon>rosids</taxon>
        <taxon>fabids</taxon>
        <taxon>Malpighiales</taxon>
        <taxon>Salicaceae</taxon>
        <taxon>Saliceae</taxon>
        <taxon>Populus</taxon>
    </lineage>
</organism>
<dbReference type="PANTHER" id="PTHR35461">
    <property type="entry name" value="BNAANNG14610D PROTEIN"/>
    <property type="match status" value="1"/>
</dbReference>
<gene>
    <name evidence="2" type="ORF">D5086_0000081060</name>
</gene>